<feature type="transmembrane region" description="Helical" evidence="2">
    <location>
        <begin position="311"/>
        <end position="330"/>
    </location>
</feature>
<dbReference type="InterPro" id="IPR001633">
    <property type="entry name" value="EAL_dom"/>
</dbReference>
<dbReference type="SUPFAM" id="SSF141868">
    <property type="entry name" value="EAL domain-like"/>
    <property type="match status" value="1"/>
</dbReference>
<dbReference type="InterPro" id="IPR050706">
    <property type="entry name" value="Cyclic-di-GMP_PDE-like"/>
</dbReference>
<dbReference type="Gene3D" id="3.20.20.450">
    <property type="entry name" value="EAL domain"/>
    <property type="match status" value="1"/>
</dbReference>
<protein>
    <submittedName>
        <fullName evidence="4">EAL domain-containing protein</fullName>
    </submittedName>
</protein>
<dbReference type="PANTHER" id="PTHR33121:SF71">
    <property type="entry name" value="OXYGEN SENSOR PROTEIN DOSP"/>
    <property type="match status" value="1"/>
</dbReference>
<keyword evidence="5" id="KW-1185">Reference proteome</keyword>
<evidence type="ECO:0000256" key="2">
    <source>
        <dbReference type="SAM" id="Phobius"/>
    </source>
</evidence>
<sequence>MDEKTALAPAPEHRERKPRSSGLLKRLQHLLWSGAVAFVMLAMLMLEPVDNFLWLIQSRVANQQPSGEIVFVGSSLDVEGPSRSAERRQLARALDEIRQAGASKVYIDFVLTKGDDASADAELASAIKAFGTDLSLVDQIKPSLDGKEELARSDAIFEGPGGRVATERWANWLGYAWERRLTHEAYASTPLFSAALAGVDEYPRDKILIDYGFDPDSIPAYSLQQLVDAGAKEPDLTGKSVVIGPSASLSTLDLSIPGRYNPPQSYPSIYAAETFKSGRSGFLAGLELTLAFVAALAAAILLTRTKSARRLAYGAIALALPGCLFAGAYLGVRTELAYAAMLLLVYGLQRSRARWRLRVANIDNETGLEKLRVLERAVSQNLLKSGHIVVARLQGLEQVLKTLGSAERSSYILRLVDRLRAADRDLAVYIDGHFLAWYTTEAETARLIEHLEGLRAIFAAPIVVGTESVDVGITFGVAAIAESGRNSVAAAAAVAEETSEAHEPIKIAKAASRHDELWDISLRARIDAAMEAGEIYCVYQPKIDMFSGSLTGVEALVRWHDPERGFISPIKFIAQCEKAGRMEHLTRYVLQTACNAGRLMHFRGSTVSMSVNISATLLNDMRIVGIVRNTLQATGFDPRALILEITETARIGDLERAASILEELKSLGVKISMDDFGVGAANFETFFGLPFDELKIDRLFVDSIARSTKARAIASSIVDMGKAARITVVAEGAEDDKTLQILNEIGCRYVQGYALARPLSLTNLLEFKESYERSETGT</sequence>
<dbReference type="InterPro" id="IPR007890">
    <property type="entry name" value="CHASE2"/>
</dbReference>
<dbReference type="RefSeq" id="WP_234028106.1">
    <property type="nucleotide sequence ID" value="NZ_WTYI01000001.1"/>
</dbReference>
<evidence type="ECO:0000313" key="5">
    <source>
        <dbReference type="Proteomes" id="UP000432727"/>
    </source>
</evidence>
<keyword evidence="2" id="KW-0812">Transmembrane</keyword>
<dbReference type="PANTHER" id="PTHR33121">
    <property type="entry name" value="CYCLIC DI-GMP PHOSPHODIESTERASE PDEF"/>
    <property type="match status" value="1"/>
</dbReference>
<dbReference type="Proteomes" id="UP000432727">
    <property type="component" value="Unassembled WGS sequence"/>
</dbReference>
<name>A0A6I4TIE1_9SPHN</name>
<feature type="transmembrane region" description="Helical" evidence="2">
    <location>
        <begin position="282"/>
        <end position="302"/>
    </location>
</feature>
<feature type="domain" description="EAL" evidence="3">
    <location>
        <begin position="519"/>
        <end position="772"/>
    </location>
</feature>
<feature type="compositionally biased region" description="Basic and acidic residues" evidence="1">
    <location>
        <begin position="1"/>
        <end position="15"/>
    </location>
</feature>
<keyword evidence="2" id="KW-1133">Transmembrane helix</keyword>
<keyword evidence="2" id="KW-0472">Membrane</keyword>
<accession>A0A6I4TIE1</accession>
<dbReference type="SMART" id="SM00267">
    <property type="entry name" value="GGDEF"/>
    <property type="match status" value="1"/>
</dbReference>
<feature type="region of interest" description="Disordered" evidence="1">
    <location>
        <begin position="1"/>
        <end position="20"/>
    </location>
</feature>
<organism evidence="4 5">
    <name type="scientific">Qipengyuania aquimaris</name>
    <dbReference type="NCBI Taxonomy" id="255984"/>
    <lineage>
        <taxon>Bacteria</taxon>
        <taxon>Pseudomonadati</taxon>
        <taxon>Pseudomonadota</taxon>
        <taxon>Alphaproteobacteria</taxon>
        <taxon>Sphingomonadales</taxon>
        <taxon>Erythrobacteraceae</taxon>
        <taxon>Qipengyuania</taxon>
    </lineage>
</organism>
<dbReference type="GO" id="GO:0071111">
    <property type="term" value="F:cyclic-guanylate-specific phosphodiesterase activity"/>
    <property type="evidence" value="ECO:0007669"/>
    <property type="project" value="InterPro"/>
</dbReference>
<dbReference type="Pfam" id="PF00563">
    <property type="entry name" value="EAL"/>
    <property type="match status" value="1"/>
</dbReference>
<dbReference type="InterPro" id="IPR000160">
    <property type="entry name" value="GGDEF_dom"/>
</dbReference>
<dbReference type="SMART" id="SM00052">
    <property type="entry name" value="EAL"/>
    <property type="match status" value="1"/>
</dbReference>
<gene>
    <name evidence="4" type="ORF">GRI34_00675</name>
</gene>
<dbReference type="SMART" id="SM01080">
    <property type="entry name" value="CHASE2"/>
    <property type="match status" value="1"/>
</dbReference>
<proteinExistence type="predicted"/>
<feature type="transmembrane region" description="Helical" evidence="2">
    <location>
        <begin position="29"/>
        <end position="46"/>
    </location>
</feature>
<dbReference type="AlphaFoldDB" id="A0A6I4TIE1"/>
<dbReference type="InterPro" id="IPR035919">
    <property type="entry name" value="EAL_sf"/>
</dbReference>
<dbReference type="EMBL" id="WTYI01000001">
    <property type="protein sequence ID" value="MXO94930.1"/>
    <property type="molecule type" value="Genomic_DNA"/>
</dbReference>
<dbReference type="CDD" id="cd01948">
    <property type="entry name" value="EAL"/>
    <property type="match status" value="1"/>
</dbReference>
<comment type="caution">
    <text evidence="4">The sequence shown here is derived from an EMBL/GenBank/DDBJ whole genome shotgun (WGS) entry which is preliminary data.</text>
</comment>
<dbReference type="InterPro" id="IPR043128">
    <property type="entry name" value="Rev_trsase/Diguanyl_cyclase"/>
</dbReference>
<reference evidence="4 5" key="1">
    <citation type="submission" date="2019-12" db="EMBL/GenBank/DDBJ databases">
        <title>Genomic-based taxomic classification of the family Erythrobacteraceae.</title>
        <authorList>
            <person name="Xu L."/>
        </authorList>
    </citation>
    <scope>NUCLEOTIDE SEQUENCE [LARGE SCALE GENOMIC DNA]</scope>
    <source>
        <strain evidence="4 5">JCM 12189</strain>
    </source>
</reference>
<evidence type="ECO:0000259" key="3">
    <source>
        <dbReference type="PROSITE" id="PS50883"/>
    </source>
</evidence>
<evidence type="ECO:0000313" key="4">
    <source>
        <dbReference type="EMBL" id="MXO94930.1"/>
    </source>
</evidence>
<dbReference type="Gene3D" id="3.30.70.270">
    <property type="match status" value="1"/>
</dbReference>
<dbReference type="Pfam" id="PF05226">
    <property type="entry name" value="CHASE2"/>
    <property type="match status" value="1"/>
</dbReference>
<dbReference type="PROSITE" id="PS50883">
    <property type="entry name" value="EAL"/>
    <property type="match status" value="1"/>
</dbReference>
<evidence type="ECO:0000256" key="1">
    <source>
        <dbReference type="SAM" id="MobiDB-lite"/>
    </source>
</evidence>